<organism evidence="1 2">
    <name type="scientific">Nitzschia inconspicua</name>
    <dbReference type="NCBI Taxonomy" id="303405"/>
    <lineage>
        <taxon>Eukaryota</taxon>
        <taxon>Sar</taxon>
        <taxon>Stramenopiles</taxon>
        <taxon>Ochrophyta</taxon>
        <taxon>Bacillariophyta</taxon>
        <taxon>Bacillariophyceae</taxon>
        <taxon>Bacillariophycidae</taxon>
        <taxon>Bacillariales</taxon>
        <taxon>Bacillariaceae</taxon>
        <taxon>Nitzschia</taxon>
    </lineage>
</organism>
<dbReference type="OrthoDB" id="337660at2759"/>
<proteinExistence type="predicted"/>
<sequence>MAGDGASITRSSATTIRRTTRFVSSRSGTRSFAIEPAPIILEFGSTIVRVGYAEQFQPQHLIALEDSIFDHDDNNNENNNKPKTKTNVTKTESQWYLVLAPTMEQIYDRLMCKPSTRRVVCVYKPYAPVAFQKALTQHLWNLGVPAQVHVDSLQVVPIAQGWKRGLVVHVSREEAMCACYADGYIIPSTIQIVPTGYKALLRGKVNETTEKTTYTLPSSPSELDSVMVEKLLNEHDPGSLVVALLMCFQECPLDLRAQIVSNVVFCGDGVVLLPDLPRRVVKKVEQLLERTQEEGSLEPSAASFATPSATGNPVYAMIPVNWSSLRPLAARLTLKSCAPHRADWISWVGASLWAATWNKYDEDETPIPWIFLPSNKTEM</sequence>
<evidence type="ECO:0000313" key="1">
    <source>
        <dbReference type="EMBL" id="KAG7358887.1"/>
    </source>
</evidence>
<reference evidence="1" key="2">
    <citation type="submission" date="2021-04" db="EMBL/GenBank/DDBJ databases">
        <authorList>
            <person name="Podell S."/>
        </authorList>
    </citation>
    <scope>NUCLEOTIDE SEQUENCE</scope>
    <source>
        <strain evidence="1">Hildebrandi</strain>
    </source>
</reference>
<keyword evidence="2" id="KW-1185">Reference proteome</keyword>
<dbReference type="EMBL" id="JAGRRH010000014">
    <property type="protein sequence ID" value="KAG7358887.1"/>
    <property type="molecule type" value="Genomic_DNA"/>
</dbReference>
<evidence type="ECO:0000313" key="2">
    <source>
        <dbReference type="Proteomes" id="UP000693970"/>
    </source>
</evidence>
<gene>
    <name evidence="1" type="ORF">IV203_015476</name>
</gene>
<dbReference type="Proteomes" id="UP000693970">
    <property type="component" value="Unassembled WGS sequence"/>
</dbReference>
<reference evidence="1" key="1">
    <citation type="journal article" date="2021" name="Sci. Rep.">
        <title>Diploid genomic architecture of Nitzschia inconspicua, an elite biomass production diatom.</title>
        <authorList>
            <person name="Oliver A."/>
            <person name="Podell S."/>
            <person name="Pinowska A."/>
            <person name="Traller J.C."/>
            <person name="Smith S.R."/>
            <person name="McClure R."/>
            <person name="Beliaev A."/>
            <person name="Bohutskyi P."/>
            <person name="Hill E.A."/>
            <person name="Rabines A."/>
            <person name="Zheng H."/>
            <person name="Allen L.Z."/>
            <person name="Kuo A."/>
            <person name="Grigoriev I.V."/>
            <person name="Allen A.E."/>
            <person name="Hazlebeck D."/>
            <person name="Allen E.E."/>
        </authorList>
    </citation>
    <scope>NUCLEOTIDE SEQUENCE</scope>
    <source>
        <strain evidence="1">Hildebrandi</strain>
    </source>
</reference>
<accession>A0A9K3PTA6</accession>
<dbReference type="AlphaFoldDB" id="A0A9K3PTA6"/>
<name>A0A9K3PTA6_9STRA</name>
<dbReference type="InterPro" id="IPR004000">
    <property type="entry name" value="Actin"/>
</dbReference>
<comment type="caution">
    <text evidence="1">The sequence shown here is derived from an EMBL/GenBank/DDBJ whole genome shotgun (WGS) entry which is preliminary data.</text>
</comment>
<protein>
    <submittedName>
        <fullName evidence="1">Actin</fullName>
    </submittedName>
</protein>
<dbReference type="PANTHER" id="PTHR11937">
    <property type="entry name" value="ACTIN"/>
    <property type="match status" value="1"/>
</dbReference>
<dbReference type="SMART" id="SM00268">
    <property type="entry name" value="ACTIN"/>
    <property type="match status" value="1"/>
</dbReference>